<evidence type="ECO:0000313" key="5">
    <source>
        <dbReference type="Proteomes" id="UP000199182"/>
    </source>
</evidence>
<comment type="similarity">
    <text evidence="1">Belongs to the ComF/GntX family.</text>
</comment>
<evidence type="ECO:0000313" key="4">
    <source>
        <dbReference type="EMBL" id="SDN37158.1"/>
    </source>
</evidence>
<accession>A0A1H0AUK0</accession>
<dbReference type="PANTHER" id="PTHR47505:SF1">
    <property type="entry name" value="DNA UTILIZATION PROTEIN YHGH"/>
    <property type="match status" value="1"/>
</dbReference>
<proteinExistence type="inferred from homology"/>
<dbReference type="Pfam" id="PF00156">
    <property type="entry name" value="Pribosyltran"/>
    <property type="match status" value="1"/>
</dbReference>
<name>A0A1H0AUK0_9FIRM</name>
<dbReference type="InterPro" id="IPR051910">
    <property type="entry name" value="ComF/GntX_DNA_util-trans"/>
</dbReference>
<feature type="domain" description="Phosphoribosyltransferase" evidence="2">
    <location>
        <begin position="160"/>
        <end position="230"/>
    </location>
</feature>
<dbReference type="InterPro" id="IPR044005">
    <property type="entry name" value="DZR_2"/>
</dbReference>
<reference evidence="4 5" key="1">
    <citation type="submission" date="2016-10" db="EMBL/GenBank/DDBJ databases">
        <authorList>
            <person name="de Groot N.N."/>
        </authorList>
    </citation>
    <scope>NUCLEOTIDE SEQUENCE [LARGE SCALE GENOMIC DNA]</scope>
    <source>
        <strain evidence="4 5">CGMCC 1.5012</strain>
    </source>
</reference>
<dbReference type="CDD" id="cd06223">
    <property type="entry name" value="PRTases_typeI"/>
    <property type="match status" value="1"/>
</dbReference>
<dbReference type="PANTHER" id="PTHR47505">
    <property type="entry name" value="DNA UTILIZATION PROTEIN YHGH"/>
    <property type="match status" value="1"/>
</dbReference>
<dbReference type="InterPro" id="IPR000836">
    <property type="entry name" value="PRTase_dom"/>
</dbReference>
<organism evidence="4 5">
    <name type="scientific">Acetanaerobacterium elongatum</name>
    <dbReference type="NCBI Taxonomy" id="258515"/>
    <lineage>
        <taxon>Bacteria</taxon>
        <taxon>Bacillati</taxon>
        <taxon>Bacillota</taxon>
        <taxon>Clostridia</taxon>
        <taxon>Eubacteriales</taxon>
        <taxon>Oscillospiraceae</taxon>
        <taxon>Acetanaerobacterium</taxon>
    </lineage>
</organism>
<dbReference type="Proteomes" id="UP000199182">
    <property type="component" value="Unassembled WGS sequence"/>
</dbReference>
<protein>
    <submittedName>
        <fullName evidence="4">ComF family protein</fullName>
    </submittedName>
</protein>
<evidence type="ECO:0000259" key="2">
    <source>
        <dbReference type="Pfam" id="PF00156"/>
    </source>
</evidence>
<dbReference type="AlphaFoldDB" id="A0A1H0AUK0"/>
<feature type="domain" description="Double zinc ribbon" evidence="3">
    <location>
        <begin position="7"/>
        <end position="51"/>
    </location>
</feature>
<gene>
    <name evidence="4" type="ORF">SAMN05192585_11747</name>
</gene>
<sequence>MTIWEMLLNFIFPNVCKFCGKVIAYDQEVCAYCKDSIEPINGITCSVCGKEQGFCGCEVNHFEFERCIAPFYYEGTAKKGINTLKYGGVPYIAKYLACYISRLVKKQYKDVVFDYACCVPMHRLKELERGYNQSELLLRSVCRSLSIKPAKHLLIQVKNNESQHRKHRKERAENVKGIYKVQEKMDLTDKTILLIDDIFTTGATLNECTRMLKGAGATNVYCAVFCTTKPIKLEIHKNN</sequence>
<keyword evidence="5" id="KW-1185">Reference proteome</keyword>
<dbReference type="SUPFAM" id="SSF53271">
    <property type="entry name" value="PRTase-like"/>
    <property type="match status" value="1"/>
</dbReference>
<dbReference type="OrthoDB" id="9779910at2"/>
<dbReference type="Gene3D" id="3.40.50.2020">
    <property type="match status" value="1"/>
</dbReference>
<dbReference type="EMBL" id="FNID01000017">
    <property type="protein sequence ID" value="SDN37158.1"/>
    <property type="molecule type" value="Genomic_DNA"/>
</dbReference>
<evidence type="ECO:0000256" key="1">
    <source>
        <dbReference type="ARBA" id="ARBA00008007"/>
    </source>
</evidence>
<evidence type="ECO:0000259" key="3">
    <source>
        <dbReference type="Pfam" id="PF18912"/>
    </source>
</evidence>
<dbReference type="STRING" id="258515.SAMN05192585_11747"/>
<dbReference type="InterPro" id="IPR029057">
    <property type="entry name" value="PRTase-like"/>
</dbReference>
<dbReference type="Pfam" id="PF18912">
    <property type="entry name" value="DZR_2"/>
    <property type="match status" value="1"/>
</dbReference>